<dbReference type="RefSeq" id="WP_086616057.1">
    <property type="nucleotide sequence ID" value="NZ_FNHU01000028.1"/>
</dbReference>
<evidence type="ECO:0000313" key="1">
    <source>
        <dbReference type="EMBL" id="SDN34051.1"/>
    </source>
</evidence>
<reference evidence="1 2" key="1">
    <citation type="submission" date="2016-10" db="EMBL/GenBank/DDBJ databases">
        <authorList>
            <person name="de Groot N.N."/>
        </authorList>
    </citation>
    <scope>NUCLEOTIDE SEQUENCE [LARGE SCALE GENOMIC DNA]</scope>
    <source>
        <strain evidence="1 2">KPR-7B</strain>
    </source>
</reference>
<dbReference type="AlphaFoldDB" id="A0A1H0AL26"/>
<organism evidence="1 2">
    <name type="scientific">Actinomyces ruminicola</name>
    <dbReference type="NCBI Taxonomy" id="332524"/>
    <lineage>
        <taxon>Bacteria</taxon>
        <taxon>Bacillati</taxon>
        <taxon>Actinomycetota</taxon>
        <taxon>Actinomycetes</taxon>
        <taxon>Actinomycetales</taxon>
        <taxon>Actinomycetaceae</taxon>
        <taxon>Actinomyces</taxon>
    </lineage>
</organism>
<name>A0A1H0AL26_9ACTO</name>
<dbReference type="EMBL" id="FNHU01000028">
    <property type="protein sequence ID" value="SDN34051.1"/>
    <property type="molecule type" value="Genomic_DNA"/>
</dbReference>
<protein>
    <submittedName>
        <fullName evidence="1">Evolved beta-galactosidase subunit beta</fullName>
    </submittedName>
</protein>
<evidence type="ECO:0000313" key="2">
    <source>
        <dbReference type="Proteomes" id="UP000199671"/>
    </source>
</evidence>
<accession>A0A1H0AL26</accession>
<sequence>MRLFPDLDSLARERGAAKKWLRTCQAIDHLPALRPAVAYSVGDSLTYWKDSTQRLLAAWGVGDGLVASRRYLNVLHAVDADLTVQVVPVAVAPVRTPYDDLTDREVHEPAESLRTVTVPAGGIGVVDVSEAFRLLPGSGDAAIIRVTVEEASFPNK</sequence>
<dbReference type="Proteomes" id="UP000199671">
    <property type="component" value="Unassembled WGS sequence"/>
</dbReference>
<dbReference type="OrthoDB" id="8776070at2"/>
<gene>
    <name evidence="1" type="ORF">SAMN04487766_1283</name>
</gene>
<proteinExistence type="predicted"/>